<dbReference type="GO" id="GO:0008270">
    <property type="term" value="F:zinc ion binding"/>
    <property type="evidence" value="ECO:0007669"/>
    <property type="project" value="InterPro"/>
</dbReference>
<dbReference type="GO" id="GO:0006508">
    <property type="term" value="P:proteolysis"/>
    <property type="evidence" value="ECO:0007669"/>
    <property type="project" value="UniProtKB-KW"/>
</dbReference>
<dbReference type="PANTHER" id="PTHR11705">
    <property type="entry name" value="PROTEASE FAMILY M14 CARBOXYPEPTIDASE A,B"/>
    <property type="match status" value="1"/>
</dbReference>
<keyword evidence="6" id="KW-0482">Metalloprotease</keyword>
<dbReference type="Proteomes" id="UP000501534">
    <property type="component" value="Chromosome"/>
</dbReference>
<dbReference type="RefSeq" id="WP_171090828.1">
    <property type="nucleotide sequence ID" value="NZ_CP053069.1"/>
</dbReference>
<dbReference type="PROSITE" id="PS52035">
    <property type="entry name" value="PEPTIDASE_M14"/>
    <property type="match status" value="1"/>
</dbReference>
<evidence type="ECO:0000256" key="5">
    <source>
        <dbReference type="ARBA" id="ARBA00022833"/>
    </source>
</evidence>
<dbReference type="GO" id="GO:0004181">
    <property type="term" value="F:metallocarboxypeptidase activity"/>
    <property type="evidence" value="ECO:0007669"/>
    <property type="project" value="InterPro"/>
</dbReference>
<dbReference type="Gene3D" id="3.40.630.10">
    <property type="entry name" value="Zn peptidases"/>
    <property type="match status" value="1"/>
</dbReference>
<evidence type="ECO:0000256" key="2">
    <source>
        <dbReference type="ARBA" id="ARBA00005988"/>
    </source>
</evidence>
<evidence type="ECO:0000313" key="9">
    <source>
        <dbReference type="EMBL" id="QJR10369.1"/>
    </source>
</evidence>
<dbReference type="PANTHER" id="PTHR11705:SF143">
    <property type="entry name" value="SLL0236 PROTEIN"/>
    <property type="match status" value="1"/>
</dbReference>
<keyword evidence="5" id="KW-0862">Zinc</keyword>
<evidence type="ECO:0000259" key="8">
    <source>
        <dbReference type="PROSITE" id="PS52035"/>
    </source>
</evidence>
<evidence type="ECO:0000256" key="4">
    <source>
        <dbReference type="ARBA" id="ARBA00022801"/>
    </source>
</evidence>
<comment type="cofactor">
    <cofactor evidence="1">
        <name>Zn(2+)</name>
        <dbReference type="ChEBI" id="CHEBI:29105"/>
    </cofactor>
</comment>
<dbReference type="Pfam" id="PF00246">
    <property type="entry name" value="Peptidase_M14"/>
    <property type="match status" value="2"/>
</dbReference>
<accession>A0A6M4GST9</accession>
<gene>
    <name evidence="9" type="ORF">DSM104443_01427</name>
</gene>
<keyword evidence="3" id="KW-0645">Protease</keyword>
<dbReference type="AlphaFoldDB" id="A0A6M4GST9"/>
<keyword evidence="10" id="KW-1185">Reference proteome</keyword>
<dbReference type="KEGG" id="uru:DSM104443_01427"/>
<feature type="active site" description="Proton donor/acceptor" evidence="7">
    <location>
        <position position="343"/>
    </location>
</feature>
<proteinExistence type="inferred from homology"/>
<evidence type="ECO:0000256" key="7">
    <source>
        <dbReference type="PROSITE-ProRule" id="PRU01379"/>
    </source>
</evidence>
<comment type="similarity">
    <text evidence="2 7">Belongs to the peptidase M14 family.</text>
</comment>
<feature type="domain" description="Peptidase M14" evidence="8">
    <location>
        <begin position="11"/>
        <end position="366"/>
    </location>
</feature>
<dbReference type="SUPFAM" id="SSF53187">
    <property type="entry name" value="Zn-dependent exopeptidases"/>
    <property type="match status" value="1"/>
</dbReference>
<reference evidence="9 10" key="1">
    <citation type="submission" date="2020-04" db="EMBL/GenBank/DDBJ databases">
        <title>Usitatibacter rugosus gen. nov., sp. nov. and Usitatibacter palustris sp. nov., novel members of Usitatibacteraceae fam. nov. within the order Nitrosomonadales isolated from soil.</title>
        <authorList>
            <person name="Huber K.J."/>
            <person name="Neumann-Schaal M."/>
            <person name="Geppert A."/>
            <person name="Luckner M."/>
            <person name="Wanner G."/>
            <person name="Overmann J."/>
        </authorList>
    </citation>
    <scope>NUCLEOTIDE SEQUENCE [LARGE SCALE GENOMIC DNA]</scope>
    <source>
        <strain evidence="9 10">0125_3</strain>
    </source>
</reference>
<dbReference type="EMBL" id="CP053069">
    <property type="protein sequence ID" value="QJR10369.1"/>
    <property type="molecule type" value="Genomic_DNA"/>
</dbReference>
<evidence type="ECO:0000256" key="1">
    <source>
        <dbReference type="ARBA" id="ARBA00001947"/>
    </source>
</evidence>
<dbReference type="SMART" id="SM00631">
    <property type="entry name" value="Zn_pept"/>
    <property type="match status" value="1"/>
</dbReference>
<evidence type="ECO:0000313" key="10">
    <source>
        <dbReference type="Proteomes" id="UP000501534"/>
    </source>
</evidence>
<dbReference type="CDD" id="cd06905">
    <property type="entry name" value="M14-like"/>
    <property type="match status" value="1"/>
</dbReference>
<evidence type="ECO:0000256" key="6">
    <source>
        <dbReference type="ARBA" id="ARBA00023049"/>
    </source>
</evidence>
<sequence length="564" mass="64097">MPSHPELRFDRFYRYPDLTEHLKAFAARRPEIFALDSLGKSHEGRDIWLLTATNPKTGAAADKPAFWLDGNIHAGELTASTACFYILKTLEDLYGKREDVTRLLDTRALYIVPRINPDGAEWALADKPKYIRSSTRPYPFDEDPVEGLNVEDVDGDGRILQMRIADPHGAYKAHPDDARLMTPRDPAESGGQYWRIVPEGTVVNYDGIDIRVNRDKEGLDLNRNFPVDWRQEYQQFGAGPYPTSEPEVRAVVDFIVKHPNIGGGISFHTHSGVILRPLSGQSDDEMHAEDLWLYKLFGKKATETTGYPNISIFHDFKYHPKQVITGAFDWLYEHQGAFFWTVEIWAPVKEAGVESYHFIDWYREHPPADDLKLLAWSDKELNGEGYIAWYPFDHPQLGRVELGGWNKLATFRNPPAKYIEREVKRFPEWVIWQALTLPKLETLKATAEPLGADTWRVRFSVQNSGYLPSYVSKRALERKISRGVVYEIELPPGATLVGGKARVEGAQLEGRANKVSLQAFLPDLHVTADRGQVEWTVRAPKGTRVKLVARHERAGRAEGSVELL</sequence>
<keyword evidence="4" id="KW-0378">Hydrolase</keyword>
<organism evidence="9 10">
    <name type="scientific">Usitatibacter rugosus</name>
    <dbReference type="NCBI Taxonomy" id="2732067"/>
    <lineage>
        <taxon>Bacteria</taxon>
        <taxon>Pseudomonadati</taxon>
        <taxon>Pseudomonadota</taxon>
        <taxon>Betaproteobacteria</taxon>
        <taxon>Nitrosomonadales</taxon>
        <taxon>Usitatibacteraceae</taxon>
        <taxon>Usitatibacter</taxon>
    </lineage>
</organism>
<name>A0A6M4GST9_9PROT</name>
<dbReference type="GO" id="GO:0005615">
    <property type="term" value="C:extracellular space"/>
    <property type="evidence" value="ECO:0007669"/>
    <property type="project" value="TreeGrafter"/>
</dbReference>
<dbReference type="InterPro" id="IPR000834">
    <property type="entry name" value="Peptidase_M14"/>
</dbReference>
<evidence type="ECO:0000256" key="3">
    <source>
        <dbReference type="ARBA" id="ARBA00022670"/>
    </source>
</evidence>
<dbReference type="PRINTS" id="PR00765">
    <property type="entry name" value="CRBOXYPTASEA"/>
</dbReference>
<protein>
    <recommendedName>
        <fullName evidence="8">Peptidase M14 domain-containing protein</fullName>
    </recommendedName>
</protein>